<evidence type="ECO:0000313" key="2">
    <source>
        <dbReference type="EMBL" id="KJL29527.1"/>
    </source>
</evidence>
<gene>
    <name evidence="2" type="ORF">RS83_01544</name>
</gene>
<dbReference type="AlphaFoldDB" id="A0A0F0L8K2"/>
<feature type="transmembrane region" description="Helical" evidence="1">
    <location>
        <begin position="153"/>
        <end position="168"/>
    </location>
</feature>
<evidence type="ECO:0000313" key="3">
    <source>
        <dbReference type="Proteomes" id="UP000033640"/>
    </source>
</evidence>
<dbReference type="PATRIC" id="fig|82380.11.peg.1583"/>
<organism evidence="2 3">
    <name type="scientific">Microbacterium oxydans</name>
    <dbReference type="NCBI Taxonomy" id="82380"/>
    <lineage>
        <taxon>Bacteria</taxon>
        <taxon>Bacillati</taxon>
        <taxon>Actinomycetota</taxon>
        <taxon>Actinomycetes</taxon>
        <taxon>Micrococcales</taxon>
        <taxon>Microbacteriaceae</taxon>
        <taxon>Microbacterium</taxon>
    </lineage>
</organism>
<comment type="caution">
    <text evidence="2">The sequence shown here is derived from an EMBL/GenBank/DDBJ whole genome shotgun (WGS) entry which is preliminary data.</text>
</comment>
<dbReference type="EMBL" id="JYIW01000023">
    <property type="protein sequence ID" value="KJL29527.1"/>
    <property type="molecule type" value="Genomic_DNA"/>
</dbReference>
<evidence type="ECO:0000256" key="1">
    <source>
        <dbReference type="SAM" id="Phobius"/>
    </source>
</evidence>
<feature type="transmembrane region" description="Helical" evidence="1">
    <location>
        <begin position="366"/>
        <end position="384"/>
    </location>
</feature>
<feature type="transmembrane region" description="Helical" evidence="1">
    <location>
        <begin position="203"/>
        <end position="222"/>
    </location>
</feature>
<feature type="transmembrane region" description="Helical" evidence="1">
    <location>
        <begin position="48"/>
        <end position="68"/>
    </location>
</feature>
<dbReference type="Proteomes" id="UP000033640">
    <property type="component" value="Unassembled WGS sequence"/>
</dbReference>
<protein>
    <submittedName>
        <fullName evidence="2">Uncharacterized protein</fullName>
    </submittedName>
</protein>
<feature type="transmembrane region" description="Helical" evidence="1">
    <location>
        <begin position="80"/>
        <end position="98"/>
    </location>
</feature>
<feature type="transmembrane region" description="Helical" evidence="1">
    <location>
        <begin position="174"/>
        <end position="191"/>
    </location>
</feature>
<name>A0A0F0L8K2_9MICO</name>
<feature type="transmembrane region" description="Helical" evidence="1">
    <location>
        <begin position="315"/>
        <end position="335"/>
    </location>
</feature>
<sequence>MKVLAAVVCVILAARITLLQGVTAGILISILLLPVWVVTLWRHRGGSAIVTLGGLAIVSGLVLTDFFAGDHPTSESMMQQNTFSLISVIGGIGVVVWVRSLLGNAATALWYGVGLMVGVVLHGLDMDNVWKFDLSVPATVIVLALCMMSRRPWVEMIALLLLAVVSALNDSRSAGSMLLVAAALVVWQSLGSRLAKSSTTVRTLAVFGFTAVIGYAALQAFILEGWFGKAAAVRSEAQIAQSGSLLLGGRPELGASTELIAANPLGLGSGTLANGIDLLIAKTGMARLNYDPNNGYVEKYMFGNGFEVHSMLGDLWIRFGLFGAAMLVVALVIITLGTAGQVAKRAASGLMIYLAIQVFWDSLFAPFFSTSISTLVLGVALAMVPRTRKDTSAISDPEFVSFAR</sequence>
<keyword evidence="1" id="KW-1133">Transmembrane helix</keyword>
<proteinExistence type="predicted"/>
<keyword evidence="1" id="KW-0812">Transmembrane</keyword>
<reference evidence="2 3" key="1">
    <citation type="submission" date="2015-02" db="EMBL/GenBank/DDBJ databases">
        <title>Draft genome sequences of ten Microbacterium spp. with emphasis on heavy metal contaminated environments.</title>
        <authorList>
            <person name="Corretto E."/>
        </authorList>
    </citation>
    <scope>NUCLEOTIDE SEQUENCE [LARGE SCALE GENOMIC DNA]</scope>
    <source>
        <strain evidence="2 3">BEL4b</strain>
    </source>
</reference>
<dbReference type="RefSeq" id="WP_045278943.1">
    <property type="nucleotide sequence ID" value="NZ_CAKKLT010000029.1"/>
</dbReference>
<feature type="transmembrane region" description="Helical" evidence="1">
    <location>
        <begin position="105"/>
        <end position="123"/>
    </location>
</feature>
<accession>A0A0F0L8K2</accession>
<keyword evidence="1" id="KW-0472">Membrane</keyword>
<dbReference type="OrthoDB" id="5181551at2"/>